<dbReference type="EMBL" id="FUWX01000013">
    <property type="protein sequence ID" value="SJZ86486.1"/>
    <property type="molecule type" value="Genomic_DNA"/>
</dbReference>
<reference evidence="1 2" key="1">
    <citation type="submission" date="2017-02" db="EMBL/GenBank/DDBJ databases">
        <authorList>
            <person name="Peterson S.W."/>
        </authorList>
    </citation>
    <scope>NUCLEOTIDE SEQUENCE [LARGE SCALE GENOMIC DNA]</scope>
    <source>
        <strain evidence="1 2">ATCC 700028</strain>
    </source>
</reference>
<evidence type="ECO:0000313" key="2">
    <source>
        <dbReference type="Proteomes" id="UP000191153"/>
    </source>
</evidence>
<protein>
    <submittedName>
        <fullName evidence="1">Uncharacterized protein</fullName>
    </submittedName>
</protein>
<dbReference type="RefSeq" id="WP_078694233.1">
    <property type="nucleotide sequence ID" value="NZ_FUWX01000013.1"/>
</dbReference>
<keyword evidence="2" id="KW-1185">Reference proteome</keyword>
<evidence type="ECO:0000313" key="1">
    <source>
        <dbReference type="EMBL" id="SJZ86486.1"/>
    </source>
</evidence>
<dbReference type="Proteomes" id="UP000191153">
    <property type="component" value="Unassembled WGS sequence"/>
</dbReference>
<sequence length="80" mass="9410">MMYELNRNFINEKDFQNRIAQGLEKLEIDFYCVDGRDFICTFQDGRKFIFTLIEVKNGIALLDVDPIELTETIKVLNCIN</sequence>
<organism evidence="1 2">
    <name type="scientific">Cetobacterium ceti</name>
    <dbReference type="NCBI Taxonomy" id="180163"/>
    <lineage>
        <taxon>Bacteria</taxon>
        <taxon>Fusobacteriati</taxon>
        <taxon>Fusobacteriota</taxon>
        <taxon>Fusobacteriia</taxon>
        <taxon>Fusobacteriales</taxon>
        <taxon>Fusobacteriaceae</taxon>
        <taxon>Cetobacterium</taxon>
    </lineage>
</organism>
<gene>
    <name evidence="1" type="ORF">SAMN02745174_01769</name>
</gene>
<dbReference type="AlphaFoldDB" id="A0A1T4P5F2"/>
<name>A0A1T4P5F2_9FUSO</name>
<dbReference type="STRING" id="180163.SAMN02745174_01769"/>
<proteinExistence type="predicted"/>
<accession>A0A1T4P5F2</accession>